<keyword evidence="1" id="KW-0378">Hydrolase</keyword>
<dbReference type="InterPro" id="IPR051021">
    <property type="entry name" value="Mito_Ser/Thr_phosphatase"/>
</dbReference>
<dbReference type="EMBL" id="JAATOP010000008">
    <property type="protein sequence ID" value="NIY73175.1"/>
    <property type="molecule type" value="Genomic_DNA"/>
</dbReference>
<comment type="caution">
    <text evidence="2">The sequence shown here is derived from an EMBL/GenBank/DDBJ whole genome shotgun (WGS) entry which is preliminary data.</text>
</comment>
<dbReference type="InterPro" id="IPR029033">
    <property type="entry name" value="His_PPase_superfam"/>
</dbReference>
<protein>
    <submittedName>
        <fullName evidence="2">Histidine phosphatase family protein</fullName>
    </submittedName>
</protein>
<dbReference type="PANTHER" id="PTHR20935">
    <property type="entry name" value="PHOSPHOGLYCERATE MUTASE-RELATED"/>
    <property type="match status" value="1"/>
</dbReference>
<evidence type="ECO:0000313" key="3">
    <source>
        <dbReference type="Proteomes" id="UP000709466"/>
    </source>
</evidence>
<dbReference type="SMART" id="SM00855">
    <property type="entry name" value="PGAM"/>
    <property type="match status" value="1"/>
</dbReference>
<organism evidence="2 3">
    <name type="scientific">Marivivens donghaensis</name>
    <dbReference type="NCBI Taxonomy" id="1699413"/>
    <lineage>
        <taxon>Bacteria</taxon>
        <taxon>Pseudomonadati</taxon>
        <taxon>Pseudomonadota</taxon>
        <taxon>Alphaproteobacteria</taxon>
        <taxon>Rhodobacterales</taxon>
        <taxon>Paracoccaceae</taxon>
        <taxon>Marivivens group</taxon>
        <taxon>Marivivens</taxon>
    </lineage>
</organism>
<proteinExistence type="predicted"/>
<keyword evidence="3" id="KW-1185">Reference proteome</keyword>
<dbReference type="CDD" id="cd07067">
    <property type="entry name" value="HP_PGM_like"/>
    <property type="match status" value="1"/>
</dbReference>
<accession>A0ABX0VYM1</accession>
<dbReference type="RefSeq" id="WP_167638564.1">
    <property type="nucleotide sequence ID" value="NZ_JAATOP010000008.1"/>
</dbReference>
<reference evidence="2 3" key="1">
    <citation type="submission" date="2020-03" db="EMBL/GenBank/DDBJ databases">
        <title>Bacterial isolates of synthetic phycosphere.</title>
        <authorList>
            <person name="Fu H."/>
            <person name="Moran M.A."/>
        </authorList>
    </citation>
    <scope>NUCLEOTIDE SEQUENCE [LARGE SCALE GENOMIC DNA]</scope>
    <source>
        <strain evidence="2 3">HF1</strain>
    </source>
</reference>
<sequence>MGTITFVRHGQANSHADNEDDYDRLSELGHQQAEWLGEWLDAQGEAFDHVITGSMRRHLETARGAGFDEFDIDERLNELDYFNLSKALSDANGTPLPTGEEFVHHIGLVIEAWHRAEIKGHETFASFETRVAQVLDLAVQPGRNVLCITSGGVIAMIMRHLLDLAPRQMAMMTVPIYNSSLHRVHVSPVGPLLAGFNAIPHLEAADRVHARTHF</sequence>
<dbReference type="Proteomes" id="UP000709466">
    <property type="component" value="Unassembled WGS sequence"/>
</dbReference>
<dbReference type="PANTHER" id="PTHR20935:SF0">
    <property type="entry name" value="SERINE_THREONINE-PROTEIN PHOSPHATASE PGAM5, MITOCHONDRIAL"/>
    <property type="match status" value="1"/>
</dbReference>
<dbReference type="Gene3D" id="3.40.50.1240">
    <property type="entry name" value="Phosphoglycerate mutase-like"/>
    <property type="match status" value="1"/>
</dbReference>
<evidence type="ECO:0000256" key="1">
    <source>
        <dbReference type="ARBA" id="ARBA00022801"/>
    </source>
</evidence>
<dbReference type="SUPFAM" id="SSF53254">
    <property type="entry name" value="Phosphoglycerate mutase-like"/>
    <property type="match status" value="1"/>
</dbReference>
<dbReference type="Pfam" id="PF00300">
    <property type="entry name" value="His_Phos_1"/>
    <property type="match status" value="1"/>
</dbReference>
<gene>
    <name evidence="2" type="ORF">HCZ30_12140</name>
</gene>
<name>A0ABX0VYM1_9RHOB</name>
<evidence type="ECO:0000313" key="2">
    <source>
        <dbReference type="EMBL" id="NIY73175.1"/>
    </source>
</evidence>
<dbReference type="InterPro" id="IPR013078">
    <property type="entry name" value="His_Pase_superF_clade-1"/>
</dbReference>